<dbReference type="EMBL" id="LWRY01000021">
    <property type="protein sequence ID" value="OCX75152.1"/>
    <property type="molecule type" value="Genomic_DNA"/>
</dbReference>
<dbReference type="PANTHER" id="PTHR34404:SF2">
    <property type="entry name" value="CONSERVED SERINE RICH PROTEIN"/>
    <property type="match status" value="1"/>
</dbReference>
<evidence type="ECO:0000313" key="6">
    <source>
        <dbReference type="Proteomes" id="UP000095008"/>
    </source>
</evidence>
<evidence type="ECO:0000256" key="1">
    <source>
        <dbReference type="SAM" id="MobiDB-lite"/>
    </source>
</evidence>
<dbReference type="Proteomes" id="UP000094893">
    <property type="component" value="Unassembled WGS sequence"/>
</dbReference>
<dbReference type="NCBIfam" id="TIGR02605">
    <property type="entry name" value="CxxC_CxxC_SSSS"/>
    <property type="match status" value="1"/>
</dbReference>
<dbReference type="STRING" id="930.GCA_002079865_02911"/>
<dbReference type="Pfam" id="PF09723">
    <property type="entry name" value="Zn_ribbon_8"/>
    <property type="match status" value="1"/>
</dbReference>
<keyword evidence="6" id="KW-1185">Reference proteome</keyword>
<evidence type="ECO:0000313" key="5">
    <source>
        <dbReference type="Proteomes" id="UP000094893"/>
    </source>
</evidence>
<dbReference type="SMART" id="SM00834">
    <property type="entry name" value="CxxC_CXXC_SSSS"/>
    <property type="match status" value="1"/>
</dbReference>
<name>A0A1C2IV89_ACITH</name>
<evidence type="ECO:0000259" key="2">
    <source>
        <dbReference type="SMART" id="SM00834"/>
    </source>
</evidence>
<dbReference type="RefSeq" id="WP_024893140.1">
    <property type="nucleotide sequence ID" value="NZ_DAIAWO010000121.1"/>
</dbReference>
<organism evidence="4 6">
    <name type="scientific">Acidithiobacillus thiooxidans</name>
    <name type="common">Thiobacillus thiooxidans</name>
    <dbReference type="NCBI Taxonomy" id="930"/>
    <lineage>
        <taxon>Bacteria</taxon>
        <taxon>Pseudomonadati</taxon>
        <taxon>Pseudomonadota</taxon>
        <taxon>Acidithiobacillia</taxon>
        <taxon>Acidithiobacillales</taxon>
        <taxon>Acidithiobacillaceae</taxon>
        <taxon>Acidithiobacillus</taxon>
    </lineage>
</organism>
<sequence length="86" mass="8902">MPTYEYVCKDCGHHLSAEQRMSDARLTDCPVCGKPGLERQLSAGAFALKGSGWYETDFKGSKGGATKSEAASSAAPACPGGSCACH</sequence>
<dbReference type="OrthoDB" id="9813321at2"/>
<dbReference type="EMBL" id="LWSA01000197">
    <property type="protein sequence ID" value="OCX70449.1"/>
    <property type="molecule type" value="Genomic_DNA"/>
</dbReference>
<reference evidence="4 5" key="1">
    <citation type="journal article" date="2016" name="Int. J. Mol. Sci.">
        <title>Comparative genomics of the extreme acidophile Acidithiobacillus thiooxidans reveals intraspecific divergence and niche adaptation.</title>
        <authorList>
            <person name="Zhang X."/>
            <person name="Feng X."/>
            <person name="Tao J."/>
            <person name="Ma L."/>
            <person name="Xiao Y."/>
            <person name="Liang Y."/>
            <person name="Liu X."/>
            <person name="Yin H."/>
        </authorList>
    </citation>
    <scope>NUCLEOTIDE SEQUENCE [LARGE SCALE GENOMIC DNA]</scope>
    <source>
        <strain evidence="3 5">A02</strain>
        <strain evidence="4">DXS-W</strain>
    </source>
</reference>
<accession>A0A1C2IV89</accession>
<dbReference type="Proteomes" id="UP000095008">
    <property type="component" value="Unassembled WGS sequence"/>
</dbReference>
<comment type="caution">
    <text evidence="4">The sequence shown here is derived from an EMBL/GenBank/DDBJ whole genome shotgun (WGS) entry which is preliminary data.</text>
</comment>
<protein>
    <submittedName>
        <fullName evidence="4">FmdB family transcriptional regulator</fullName>
    </submittedName>
</protein>
<feature type="region of interest" description="Disordered" evidence="1">
    <location>
        <begin position="59"/>
        <end position="86"/>
    </location>
</feature>
<dbReference type="InterPro" id="IPR013429">
    <property type="entry name" value="Regulatory_FmdB_Zinc_ribbon"/>
</dbReference>
<dbReference type="AlphaFoldDB" id="A0A1C2IV89"/>
<feature type="domain" description="Putative regulatory protein FmdB zinc ribbon" evidence="2">
    <location>
        <begin position="1"/>
        <end position="42"/>
    </location>
</feature>
<feature type="compositionally biased region" description="Low complexity" evidence="1">
    <location>
        <begin position="64"/>
        <end position="86"/>
    </location>
</feature>
<evidence type="ECO:0000313" key="4">
    <source>
        <dbReference type="EMBL" id="OCX75152.1"/>
    </source>
</evidence>
<dbReference type="GeneID" id="60697933"/>
<dbReference type="PANTHER" id="PTHR34404">
    <property type="entry name" value="REGULATORY PROTEIN, FMDB FAMILY"/>
    <property type="match status" value="1"/>
</dbReference>
<evidence type="ECO:0000313" key="3">
    <source>
        <dbReference type="EMBL" id="OCX70449.1"/>
    </source>
</evidence>
<proteinExistence type="predicted"/>
<gene>
    <name evidence="4" type="ORF">A6M23_03620</name>
    <name evidence="3" type="ORF">A6P07_14290</name>
</gene>